<protein>
    <submittedName>
        <fullName evidence="3">AAA family ATPase</fullName>
    </submittedName>
</protein>
<dbReference type="PANTHER" id="PTHR43566:SF2">
    <property type="entry name" value="DUF4143 DOMAIN-CONTAINING PROTEIN"/>
    <property type="match status" value="1"/>
</dbReference>
<evidence type="ECO:0000313" key="4">
    <source>
        <dbReference type="Proteomes" id="UP000177309"/>
    </source>
</evidence>
<dbReference type="InterPro" id="IPR041682">
    <property type="entry name" value="AAA_14"/>
</dbReference>
<dbReference type="EMBL" id="MEUI01000012">
    <property type="protein sequence ID" value="OGC34886.1"/>
    <property type="molecule type" value="Genomic_DNA"/>
</dbReference>
<accession>A0A1F4TQE6</accession>
<name>A0A1F4TQE6_UNCSA</name>
<dbReference type="Proteomes" id="UP000177309">
    <property type="component" value="Unassembled WGS sequence"/>
</dbReference>
<dbReference type="PANTHER" id="PTHR43566">
    <property type="entry name" value="CONSERVED PROTEIN"/>
    <property type="match status" value="1"/>
</dbReference>
<dbReference type="Pfam" id="PF13635">
    <property type="entry name" value="DUF4143"/>
    <property type="match status" value="1"/>
</dbReference>
<evidence type="ECO:0000259" key="1">
    <source>
        <dbReference type="Pfam" id="PF13173"/>
    </source>
</evidence>
<dbReference type="AlphaFoldDB" id="A0A1F4TQE6"/>
<evidence type="ECO:0000313" key="3">
    <source>
        <dbReference type="EMBL" id="OGC34886.1"/>
    </source>
</evidence>
<organism evidence="3 4">
    <name type="scientific">candidate division WOR-1 bacterium RIFOXYC2_FULL_41_25</name>
    <dbReference type="NCBI Taxonomy" id="1802586"/>
    <lineage>
        <taxon>Bacteria</taxon>
        <taxon>Bacillati</taxon>
        <taxon>Saganbacteria</taxon>
    </lineage>
</organism>
<feature type="domain" description="DUF4143" evidence="2">
    <location>
        <begin position="174"/>
        <end position="327"/>
    </location>
</feature>
<dbReference type="InterPro" id="IPR025420">
    <property type="entry name" value="DUF4143"/>
</dbReference>
<reference evidence="3 4" key="1">
    <citation type="journal article" date="2016" name="Nat. Commun.">
        <title>Thousands of microbial genomes shed light on interconnected biogeochemical processes in an aquifer system.</title>
        <authorList>
            <person name="Anantharaman K."/>
            <person name="Brown C.T."/>
            <person name="Hug L.A."/>
            <person name="Sharon I."/>
            <person name="Castelle C.J."/>
            <person name="Probst A.J."/>
            <person name="Thomas B.C."/>
            <person name="Singh A."/>
            <person name="Wilkins M.J."/>
            <person name="Karaoz U."/>
            <person name="Brodie E.L."/>
            <person name="Williams K.H."/>
            <person name="Hubbard S.S."/>
            <person name="Banfield J.F."/>
        </authorList>
    </citation>
    <scope>NUCLEOTIDE SEQUENCE [LARGE SCALE GENOMIC DNA]</scope>
</reference>
<dbReference type="Pfam" id="PF13173">
    <property type="entry name" value="AAA_14"/>
    <property type="match status" value="1"/>
</dbReference>
<feature type="domain" description="AAA" evidence="1">
    <location>
        <begin position="20"/>
        <end position="137"/>
    </location>
</feature>
<sequence length="385" mass="43998">MKGILSEIKRELKIDLDGNNAAFLWGTRKVGKTTLLHQKFPKAKYYDLLDTELKTTLTLKPALLREEVLAEKPALVIIDEIQKVPALLDEVHWCLENTKTKFIMCGSSARKLRHGAANLLGGRAWRFELFPLTTKELGNCDLLKIFNHGLIPKHYLEKSPERSLKSYVLDYLEEEINAEALVRNIPSFGRFLDAVSIAHGQLINYANIARECGVSPKTAREYYQILQDTLLGHELPPWRKSRTRRLIETAKFYLFDVGVVRALSGMRIIQAGTEEFGRFFEHFLIEEIRAFTSYKEKNLPLSFWRTSTGLEVDLIVGNLDLAIEFKATPQVNSQHLKGLLALKEDQKVGRAIIVSLDKKLRTTESGIEIFPWQEFCQTLWAGKII</sequence>
<comment type="caution">
    <text evidence="3">The sequence shown here is derived from an EMBL/GenBank/DDBJ whole genome shotgun (WGS) entry which is preliminary data.</text>
</comment>
<dbReference type="InterPro" id="IPR027417">
    <property type="entry name" value="P-loop_NTPase"/>
</dbReference>
<proteinExistence type="predicted"/>
<evidence type="ECO:0000259" key="2">
    <source>
        <dbReference type="Pfam" id="PF13635"/>
    </source>
</evidence>
<gene>
    <name evidence="3" type="ORF">A2462_05755</name>
</gene>
<dbReference type="SUPFAM" id="SSF52540">
    <property type="entry name" value="P-loop containing nucleoside triphosphate hydrolases"/>
    <property type="match status" value="1"/>
</dbReference>